<reference evidence="3" key="2">
    <citation type="submission" date="2021-08" db="EMBL/GenBank/DDBJ databases">
        <authorList>
            <person name="Dalcin Martins P."/>
        </authorList>
    </citation>
    <scope>NUCLEOTIDE SEQUENCE</scope>
    <source>
        <strain evidence="3">MAG_39</strain>
    </source>
</reference>
<dbReference type="EMBL" id="JAIOIV010000061">
    <property type="protein sequence ID" value="MBZ0156044.1"/>
    <property type="molecule type" value="Genomic_DNA"/>
</dbReference>
<evidence type="ECO:0000313" key="3">
    <source>
        <dbReference type="EMBL" id="MBZ0156044.1"/>
    </source>
</evidence>
<comment type="caution">
    <text evidence="3">The sequence shown here is derived from an EMBL/GenBank/DDBJ whole genome shotgun (WGS) entry which is preliminary data.</text>
</comment>
<dbReference type="GO" id="GO:0015074">
    <property type="term" value="P:DNA integration"/>
    <property type="evidence" value="ECO:0007669"/>
    <property type="project" value="InterPro"/>
</dbReference>
<proteinExistence type="predicted"/>
<feature type="domain" description="Integrase catalytic" evidence="2">
    <location>
        <begin position="137"/>
        <end position="321"/>
    </location>
</feature>
<dbReference type="PANTHER" id="PTHR35004:SF7">
    <property type="entry name" value="INTEGRASE PROTEIN"/>
    <property type="match status" value="1"/>
</dbReference>
<dbReference type="GO" id="GO:0003676">
    <property type="term" value="F:nucleic acid binding"/>
    <property type="evidence" value="ECO:0007669"/>
    <property type="project" value="InterPro"/>
</dbReference>
<dbReference type="InterPro" id="IPR001584">
    <property type="entry name" value="Integrase_cat-core"/>
</dbReference>
<feature type="region of interest" description="Disordered" evidence="1">
    <location>
        <begin position="381"/>
        <end position="410"/>
    </location>
</feature>
<gene>
    <name evidence="3" type="ORF">K8I29_07490</name>
</gene>
<accession>A0A953JAG5</accession>
<dbReference type="SUPFAM" id="SSF46689">
    <property type="entry name" value="Homeodomain-like"/>
    <property type="match status" value="1"/>
</dbReference>
<dbReference type="SUPFAM" id="SSF53098">
    <property type="entry name" value="Ribonuclease H-like"/>
    <property type="match status" value="1"/>
</dbReference>
<organism evidence="3 4">
    <name type="scientific">Candidatus Nitrobium versatile</name>
    <dbReference type="NCBI Taxonomy" id="2884831"/>
    <lineage>
        <taxon>Bacteria</taxon>
        <taxon>Pseudomonadati</taxon>
        <taxon>Nitrospirota</taxon>
        <taxon>Nitrospiria</taxon>
        <taxon>Nitrospirales</taxon>
        <taxon>Nitrospiraceae</taxon>
        <taxon>Candidatus Nitrobium</taxon>
    </lineage>
</organism>
<dbReference type="InterPro" id="IPR055247">
    <property type="entry name" value="InsJ-like_HTH"/>
</dbReference>
<dbReference type="InterPro" id="IPR012337">
    <property type="entry name" value="RNaseH-like_sf"/>
</dbReference>
<evidence type="ECO:0000256" key="1">
    <source>
        <dbReference type="SAM" id="MobiDB-lite"/>
    </source>
</evidence>
<dbReference type="Proteomes" id="UP000705867">
    <property type="component" value="Unassembled WGS sequence"/>
</dbReference>
<sequence length="430" mass="50752">MAVKDIIMVRQKELRCLHVIHKVLGGEITQRVAAEMLSMSERQVRRIVQRIRREGDAGIAHRSRGRHSNRKKAPKLKERIIALYREKYQGFGPTLAAEKLLELDEIEISDETLRLWLIEAGLWESRRSRRKHRQWRERKAHWGEMLQMDGSHHDWFEGRGPKCVLMAYIDDATGRVFCRFYGYEGTIPAMDSFRQYIRKYGLPLSVYLDKHTTYKSWAKLTEEDVMAGREEPLSQFQRAFGELGVQVIHAHSPQAKGRVERLFGTLQDRLVKEMRLRGIKSIEEANEFLKEYLPVYNRRFAVEPRQKGNLHRPLTKGTDLDRILCLKTQRTVRNDNTVAHEGRLYQLEETRAGKKVQIEQRIKGTMRISYQGRFIKYREITERPVRQQKPGRKVHRPTPPVPSPDHPWRESINHLFERQKLRKRLRKAAA</sequence>
<dbReference type="Gene3D" id="3.30.420.10">
    <property type="entry name" value="Ribonuclease H-like superfamily/Ribonuclease H"/>
    <property type="match status" value="1"/>
</dbReference>
<dbReference type="Pfam" id="PF13518">
    <property type="entry name" value="HTH_28"/>
    <property type="match status" value="1"/>
</dbReference>
<evidence type="ECO:0000313" key="4">
    <source>
        <dbReference type="Proteomes" id="UP000705867"/>
    </source>
</evidence>
<reference evidence="3" key="1">
    <citation type="journal article" date="2021" name="bioRxiv">
        <title>Unraveling nitrogen, sulfur and carbon metabolic pathways and microbial community transcriptional responses to substrate deprivation and toxicity stresses in a bioreactor mimicking anoxic brackish coastal sediment conditions.</title>
        <authorList>
            <person name="Martins P.D."/>
            <person name="Echeveste M.J."/>
            <person name="Arshad A."/>
            <person name="Kurth J."/>
            <person name="Ouboter H."/>
            <person name="Jetten M.S.M."/>
            <person name="Welte C.U."/>
        </authorList>
    </citation>
    <scope>NUCLEOTIDE SEQUENCE</scope>
    <source>
        <strain evidence="3">MAG_39</strain>
    </source>
</reference>
<protein>
    <submittedName>
        <fullName evidence="3">ISNCY family transposase</fullName>
    </submittedName>
</protein>
<dbReference type="InterPro" id="IPR036397">
    <property type="entry name" value="RNaseH_sf"/>
</dbReference>
<dbReference type="PROSITE" id="PS50994">
    <property type="entry name" value="INTEGRASE"/>
    <property type="match status" value="1"/>
</dbReference>
<dbReference type="AlphaFoldDB" id="A0A953JAG5"/>
<dbReference type="PANTHER" id="PTHR35004">
    <property type="entry name" value="TRANSPOSASE RV3428C-RELATED"/>
    <property type="match status" value="1"/>
</dbReference>
<dbReference type="InterPro" id="IPR009057">
    <property type="entry name" value="Homeodomain-like_sf"/>
</dbReference>
<dbReference type="NCBIfam" id="NF033594">
    <property type="entry name" value="transpos_ISNCY_2"/>
    <property type="match status" value="1"/>
</dbReference>
<name>A0A953JAG5_9BACT</name>
<dbReference type="InterPro" id="IPR047797">
    <property type="entry name" value="ISNCY_transpos"/>
</dbReference>
<evidence type="ECO:0000259" key="2">
    <source>
        <dbReference type="PROSITE" id="PS50994"/>
    </source>
</evidence>